<name>A0A2G8JZZ7_STIJA</name>
<dbReference type="STRING" id="307972.A0A2G8JZZ7"/>
<keyword evidence="11" id="KW-1185">Reference proteome</keyword>
<dbReference type="InterPro" id="IPR009729">
    <property type="entry name" value="Gal-3-0_sulfotransfrase"/>
</dbReference>
<evidence type="ECO:0000256" key="9">
    <source>
        <dbReference type="ARBA" id="ARBA00023180"/>
    </source>
</evidence>
<evidence type="ECO:0000256" key="1">
    <source>
        <dbReference type="ARBA" id="ARBA00004323"/>
    </source>
</evidence>
<evidence type="ECO:0000256" key="8">
    <source>
        <dbReference type="ARBA" id="ARBA00023136"/>
    </source>
</evidence>
<gene>
    <name evidence="10" type="ORF">BSL78_21866</name>
</gene>
<evidence type="ECO:0000256" key="7">
    <source>
        <dbReference type="ARBA" id="ARBA00023034"/>
    </source>
</evidence>
<dbReference type="GO" id="GO:0001733">
    <property type="term" value="F:galactosylceramide sulfotransferase activity"/>
    <property type="evidence" value="ECO:0007669"/>
    <property type="project" value="InterPro"/>
</dbReference>
<dbReference type="InterPro" id="IPR027417">
    <property type="entry name" value="P-loop_NTPase"/>
</dbReference>
<keyword evidence="9" id="KW-0325">Glycoprotein</keyword>
<keyword evidence="4" id="KW-0812">Transmembrane</keyword>
<comment type="similarity">
    <text evidence="2">Belongs to the galactose-3-O-sulfotransferase family.</text>
</comment>
<accession>A0A2G8JZZ7</accession>
<evidence type="ECO:0000256" key="2">
    <source>
        <dbReference type="ARBA" id="ARBA00008124"/>
    </source>
</evidence>
<dbReference type="PANTHER" id="PTHR14647:SF87">
    <property type="entry name" value="PUTATIVE-RELATED"/>
    <property type="match status" value="1"/>
</dbReference>
<evidence type="ECO:0000313" key="10">
    <source>
        <dbReference type="EMBL" id="PIK41289.1"/>
    </source>
</evidence>
<dbReference type="PANTHER" id="PTHR14647">
    <property type="entry name" value="GALACTOSE-3-O-SULFOTRANSFERASE"/>
    <property type="match status" value="1"/>
</dbReference>
<evidence type="ECO:0000313" key="11">
    <source>
        <dbReference type="Proteomes" id="UP000230750"/>
    </source>
</evidence>
<keyword evidence="7" id="KW-0333">Golgi apparatus</keyword>
<dbReference type="Proteomes" id="UP000230750">
    <property type="component" value="Unassembled WGS sequence"/>
</dbReference>
<protein>
    <submittedName>
        <fullName evidence="10">Putative galactosylceramide sulfotransferase isoform X2</fullName>
    </submittedName>
</protein>
<dbReference type="EMBL" id="MRZV01001033">
    <property type="protein sequence ID" value="PIK41289.1"/>
    <property type="molecule type" value="Genomic_DNA"/>
</dbReference>
<dbReference type="Pfam" id="PF06990">
    <property type="entry name" value="Gal-3-0_sulfotr"/>
    <property type="match status" value="1"/>
</dbReference>
<comment type="subcellular location">
    <subcellularLocation>
        <location evidence="1">Golgi apparatus membrane</location>
        <topology evidence="1">Single-pass type II membrane protein</topology>
    </subcellularLocation>
</comment>
<sequence length="234" mass="28125">MQSTSPSYESRRAIGIAFGYFEMYKTINKTDGETPLEAYMNDPKKYWKKLKMWQLSRNGQLFDLGFEHEFDEDGVKLEGAIQDLDEELDLVLISEYYDESLILLRKLLCWDYEDILYISAGVRSSSHRFQKSDELIAKIKKWNHGDVLLYDHFNRTFWKKVDAYGKDFQRDLNFFRRLNQEVFDQCIDSKKLDRKDTREDKFVLKNNTERCTRILRADIEYTKLIRTYMKKKYG</sequence>
<organism evidence="10 11">
    <name type="scientific">Stichopus japonicus</name>
    <name type="common">Sea cucumber</name>
    <dbReference type="NCBI Taxonomy" id="307972"/>
    <lineage>
        <taxon>Eukaryota</taxon>
        <taxon>Metazoa</taxon>
        <taxon>Echinodermata</taxon>
        <taxon>Eleutherozoa</taxon>
        <taxon>Echinozoa</taxon>
        <taxon>Holothuroidea</taxon>
        <taxon>Aspidochirotacea</taxon>
        <taxon>Aspidochirotida</taxon>
        <taxon>Stichopodidae</taxon>
        <taxon>Apostichopus</taxon>
    </lineage>
</organism>
<comment type="caution">
    <text evidence="10">The sequence shown here is derived from an EMBL/GenBank/DDBJ whole genome shotgun (WGS) entry which is preliminary data.</text>
</comment>
<evidence type="ECO:0000256" key="3">
    <source>
        <dbReference type="ARBA" id="ARBA00022679"/>
    </source>
</evidence>
<proteinExistence type="inferred from homology"/>
<evidence type="ECO:0000256" key="6">
    <source>
        <dbReference type="ARBA" id="ARBA00022989"/>
    </source>
</evidence>
<dbReference type="AlphaFoldDB" id="A0A2G8JZZ7"/>
<dbReference type="OrthoDB" id="514299at2759"/>
<keyword evidence="8" id="KW-0472">Membrane</keyword>
<dbReference type="GO" id="GO:0000139">
    <property type="term" value="C:Golgi membrane"/>
    <property type="evidence" value="ECO:0007669"/>
    <property type="project" value="UniProtKB-SubCell"/>
</dbReference>
<keyword evidence="5" id="KW-0735">Signal-anchor</keyword>
<evidence type="ECO:0000256" key="5">
    <source>
        <dbReference type="ARBA" id="ARBA00022968"/>
    </source>
</evidence>
<evidence type="ECO:0000256" key="4">
    <source>
        <dbReference type="ARBA" id="ARBA00022692"/>
    </source>
</evidence>
<keyword evidence="6" id="KW-1133">Transmembrane helix</keyword>
<reference evidence="10 11" key="1">
    <citation type="journal article" date="2017" name="PLoS Biol.">
        <title>The sea cucumber genome provides insights into morphological evolution and visceral regeneration.</title>
        <authorList>
            <person name="Zhang X."/>
            <person name="Sun L."/>
            <person name="Yuan J."/>
            <person name="Sun Y."/>
            <person name="Gao Y."/>
            <person name="Zhang L."/>
            <person name="Li S."/>
            <person name="Dai H."/>
            <person name="Hamel J.F."/>
            <person name="Liu C."/>
            <person name="Yu Y."/>
            <person name="Liu S."/>
            <person name="Lin W."/>
            <person name="Guo K."/>
            <person name="Jin S."/>
            <person name="Xu P."/>
            <person name="Storey K.B."/>
            <person name="Huan P."/>
            <person name="Zhang T."/>
            <person name="Zhou Y."/>
            <person name="Zhang J."/>
            <person name="Lin C."/>
            <person name="Li X."/>
            <person name="Xing L."/>
            <person name="Huo D."/>
            <person name="Sun M."/>
            <person name="Wang L."/>
            <person name="Mercier A."/>
            <person name="Li F."/>
            <person name="Yang H."/>
            <person name="Xiang J."/>
        </authorList>
    </citation>
    <scope>NUCLEOTIDE SEQUENCE [LARGE SCALE GENOMIC DNA]</scope>
    <source>
        <strain evidence="10">Shaxun</strain>
        <tissue evidence="10">Muscle</tissue>
    </source>
</reference>
<dbReference type="GO" id="GO:0009247">
    <property type="term" value="P:glycolipid biosynthetic process"/>
    <property type="evidence" value="ECO:0007669"/>
    <property type="project" value="InterPro"/>
</dbReference>
<dbReference type="Gene3D" id="3.40.50.300">
    <property type="entry name" value="P-loop containing nucleotide triphosphate hydrolases"/>
    <property type="match status" value="1"/>
</dbReference>
<keyword evidence="3 10" id="KW-0808">Transferase</keyword>